<gene>
    <name evidence="3" type="ORF">HNQ77_003520</name>
</gene>
<protein>
    <submittedName>
        <fullName evidence="3">Uncharacterized protein YndB with AHSA1/START domain</fullName>
    </submittedName>
</protein>
<accession>A0A841K0S5</accession>
<reference evidence="3 4" key="1">
    <citation type="submission" date="2020-08" db="EMBL/GenBank/DDBJ databases">
        <title>Genomic Encyclopedia of Type Strains, Phase IV (KMG-IV): sequencing the most valuable type-strain genomes for metagenomic binning, comparative biology and taxonomic classification.</title>
        <authorList>
            <person name="Goeker M."/>
        </authorList>
    </citation>
    <scope>NUCLEOTIDE SEQUENCE [LARGE SCALE GENOMIC DNA]</scope>
    <source>
        <strain evidence="3 4">DSM 103733</strain>
    </source>
</reference>
<sequence length="163" mass="18372">MTETTVLDQQKSRSDLTLQVSRIIHAERSRVYQAWTRPELITQWFAPGKTISSITADPRPGGEYRFEFFGLPCDADVHAPQVPSAVNVTGVYKDVVPDERISYTWQGSNFPDEHTLVTVEFKDAPGGTEVTITHENFASAEVMNQHNRGWEGCLTSLENFLKK</sequence>
<evidence type="ECO:0000256" key="1">
    <source>
        <dbReference type="ARBA" id="ARBA00006817"/>
    </source>
</evidence>
<dbReference type="AlphaFoldDB" id="A0A841K0S5"/>
<organism evidence="3 4">
    <name type="scientific">Silvibacterium bohemicum</name>
    <dbReference type="NCBI Taxonomy" id="1577686"/>
    <lineage>
        <taxon>Bacteria</taxon>
        <taxon>Pseudomonadati</taxon>
        <taxon>Acidobacteriota</taxon>
        <taxon>Terriglobia</taxon>
        <taxon>Terriglobales</taxon>
        <taxon>Acidobacteriaceae</taxon>
        <taxon>Silvibacterium</taxon>
    </lineage>
</organism>
<feature type="domain" description="Activator of Hsp90 ATPase homologue 1/2-like C-terminal" evidence="2">
    <location>
        <begin position="26"/>
        <end position="161"/>
    </location>
</feature>
<dbReference type="Gene3D" id="3.30.530.20">
    <property type="match status" value="1"/>
</dbReference>
<name>A0A841K0S5_9BACT</name>
<proteinExistence type="inferred from homology"/>
<dbReference type="InterPro" id="IPR023393">
    <property type="entry name" value="START-like_dom_sf"/>
</dbReference>
<comment type="similarity">
    <text evidence="1">Belongs to the AHA1 family.</text>
</comment>
<dbReference type="CDD" id="cd07814">
    <property type="entry name" value="SRPBCC_CalC_Aha1-like"/>
    <property type="match status" value="1"/>
</dbReference>
<dbReference type="RefSeq" id="WP_050060618.1">
    <property type="nucleotide sequence ID" value="NZ_JACHEK010000007.1"/>
</dbReference>
<dbReference type="Proteomes" id="UP000538666">
    <property type="component" value="Unassembled WGS sequence"/>
</dbReference>
<dbReference type="EMBL" id="JACHEK010000007">
    <property type="protein sequence ID" value="MBB6145559.1"/>
    <property type="molecule type" value="Genomic_DNA"/>
</dbReference>
<dbReference type="InterPro" id="IPR013538">
    <property type="entry name" value="ASHA1/2-like_C"/>
</dbReference>
<dbReference type="SUPFAM" id="SSF55961">
    <property type="entry name" value="Bet v1-like"/>
    <property type="match status" value="1"/>
</dbReference>
<evidence type="ECO:0000259" key="2">
    <source>
        <dbReference type="Pfam" id="PF08327"/>
    </source>
</evidence>
<evidence type="ECO:0000313" key="4">
    <source>
        <dbReference type="Proteomes" id="UP000538666"/>
    </source>
</evidence>
<keyword evidence="4" id="KW-1185">Reference proteome</keyword>
<dbReference type="Pfam" id="PF08327">
    <property type="entry name" value="AHSA1"/>
    <property type="match status" value="1"/>
</dbReference>
<evidence type="ECO:0000313" key="3">
    <source>
        <dbReference type="EMBL" id="MBB6145559.1"/>
    </source>
</evidence>
<comment type="caution">
    <text evidence="3">The sequence shown here is derived from an EMBL/GenBank/DDBJ whole genome shotgun (WGS) entry which is preliminary data.</text>
</comment>